<dbReference type="Proteomes" id="UP000235547">
    <property type="component" value="Unassembled WGS sequence"/>
</dbReference>
<keyword evidence="2" id="KW-1185">Reference proteome</keyword>
<dbReference type="RefSeq" id="WP_102589589.1">
    <property type="nucleotide sequence ID" value="NZ_BNAE01000001.1"/>
</dbReference>
<sequence>MADRPRDLLPPNRTPLERHTARALAGIQRVPIPLRTLWNPHTCPAHLLPYLAWAFSVEHWDPAWPAARKRQAIADSWYVHRKKGTHAAVRRVIELLGHQIEQVTEWWQVTPPETPGTWWLRVLTGNGISESGYDDLVRLIDDARPVTRHLTGLDIITEVYGTAWAAANTQDGDATLVYPHMPEYQVAGSVFTASGMDVVDITTVYPR</sequence>
<protein>
    <submittedName>
        <fullName evidence="1">Phage tail protein I</fullName>
    </submittedName>
</protein>
<dbReference type="InterPro" id="IPR006521">
    <property type="entry name" value="Tail_protein_I"/>
</dbReference>
<gene>
    <name evidence="1" type="ORF">C1H70_17450</name>
</gene>
<accession>A0A2N7UDJ2</accession>
<evidence type="ECO:0000313" key="2">
    <source>
        <dbReference type="Proteomes" id="UP000235547"/>
    </source>
</evidence>
<reference evidence="1 2" key="1">
    <citation type="submission" date="2018-01" db="EMBL/GenBank/DDBJ databases">
        <title>Halomonas endophytica sp. nov., isolated from storage liquid in the stems of Populus euphratica.</title>
        <authorList>
            <person name="Chen C."/>
        </authorList>
    </citation>
    <scope>NUCLEOTIDE SEQUENCE [LARGE SCALE GENOMIC DNA]</scope>
    <source>
        <strain evidence="1 2">BZ-SZ-XJ27</strain>
    </source>
</reference>
<dbReference type="NCBIfam" id="TIGR01634">
    <property type="entry name" value="tail_P2_I"/>
    <property type="match status" value="1"/>
</dbReference>
<dbReference type="Pfam" id="PF09684">
    <property type="entry name" value="Tail_P2_I"/>
    <property type="match status" value="1"/>
</dbReference>
<name>A0A2N7UDJ2_9GAMM</name>
<comment type="caution">
    <text evidence="1">The sequence shown here is derived from an EMBL/GenBank/DDBJ whole genome shotgun (WGS) entry which is preliminary data.</text>
</comment>
<dbReference type="EMBL" id="PNRG01000033">
    <property type="protein sequence ID" value="PMR78528.1"/>
    <property type="molecule type" value="Genomic_DNA"/>
</dbReference>
<dbReference type="AlphaFoldDB" id="A0A2N7UDJ2"/>
<dbReference type="OrthoDB" id="90759at2"/>
<proteinExistence type="predicted"/>
<evidence type="ECO:0000313" key="1">
    <source>
        <dbReference type="EMBL" id="PMR78528.1"/>
    </source>
</evidence>
<organism evidence="1 2">
    <name type="scientific">Halomonas urumqiensis</name>
    <dbReference type="NCBI Taxonomy" id="1684789"/>
    <lineage>
        <taxon>Bacteria</taxon>
        <taxon>Pseudomonadati</taxon>
        <taxon>Pseudomonadota</taxon>
        <taxon>Gammaproteobacteria</taxon>
        <taxon>Oceanospirillales</taxon>
        <taxon>Halomonadaceae</taxon>
        <taxon>Halomonas</taxon>
    </lineage>
</organism>